<dbReference type="KEGG" id="ccv:CCV52592_1376"/>
<name>A7GY01_CAMC5</name>
<dbReference type="Proteomes" id="UP000006380">
    <property type="component" value="Chromosome"/>
</dbReference>
<proteinExistence type="predicted"/>
<feature type="transmembrane region" description="Helical" evidence="1">
    <location>
        <begin position="45"/>
        <end position="63"/>
    </location>
</feature>
<protein>
    <recommendedName>
        <fullName evidence="4">Helicase</fullName>
    </recommendedName>
</protein>
<dbReference type="RefSeq" id="WP_011992178.1">
    <property type="nucleotide sequence ID" value="NC_009715.2"/>
</dbReference>
<organism evidence="2 3">
    <name type="scientific">Campylobacter curvus (strain 525.92)</name>
    <dbReference type="NCBI Taxonomy" id="360105"/>
    <lineage>
        <taxon>Bacteria</taxon>
        <taxon>Pseudomonadati</taxon>
        <taxon>Campylobacterota</taxon>
        <taxon>Epsilonproteobacteria</taxon>
        <taxon>Campylobacterales</taxon>
        <taxon>Campylobacteraceae</taxon>
        <taxon>Campylobacter</taxon>
    </lineage>
</organism>
<evidence type="ECO:0000313" key="2">
    <source>
        <dbReference type="EMBL" id="EAU00451.1"/>
    </source>
</evidence>
<dbReference type="AlphaFoldDB" id="A7GY01"/>
<keyword evidence="1" id="KW-1133">Transmembrane helix</keyword>
<evidence type="ECO:0000256" key="1">
    <source>
        <dbReference type="SAM" id="Phobius"/>
    </source>
</evidence>
<gene>
    <name evidence="2" type="ORF">CCV52592_1376</name>
</gene>
<keyword evidence="1" id="KW-0472">Membrane</keyword>
<evidence type="ECO:0000313" key="3">
    <source>
        <dbReference type="Proteomes" id="UP000006380"/>
    </source>
</evidence>
<accession>A7GY01</accession>
<dbReference type="EMBL" id="CP000767">
    <property type="protein sequence ID" value="EAU00451.1"/>
    <property type="molecule type" value="Genomic_DNA"/>
</dbReference>
<reference evidence="2" key="1">
    <citation type="submission" date="2016-07" db="EMBL/GenBank/DDBJ databases">
        <title>Comparative genomics of the Campylobacter concisus group.</title>
        <authorList>
            <person name="Miller W.G."/>
            <person name="Yee E."/>
            <person name="Chapman M.H."/>
            <person name="Huynh S."/>
            <person name="Bono J.L."/>
            <person name="On S.L.W."/>
            <person name="StLeger J."/>
            <person name="Foster G."/>
            <person name="Parker C.T."/>
        </authorList>
    </citation>
    <scope>NUCLEOTIDE SEQUENCE</scope>
    <source>
        <strain evidence="2">525.92</strain>
    </source>
</reference>
<evidence type="ECO:0008006" key="4">
    <source>
        <dbReference type="Google" id="ProtNLM"/>
    </source>
</evidence>
<keyword evidence="3" id="KW-1185">Reference proteome</keyword>
<feature type="transmembrane region" description="Helical" evidence="1">
    <location>
        <begin position="20"/>
        <end position="38"/>
    </location>
</feature>
<sequence>MANNKLKGSLLNLQTQRNIAKIGMGVSLGVVTLTAFSMKNRFGKGLHIVAGAALVGFSLYHYGLYNDGIFKNLISKNGKKRRLNLKNGQK</sequence>
<dbReference type="STRING" id="360105.CCV52592_1376"/>
<keyword evidence="1" id="KW-0812">Transmembrane</keyword>
<dbReference type="HOGENOM" id="CLU_188211_0_0_7"/>
<dbReference type="OrthoDB" id="5460567at2"/>